<dbReference type="PROSITE" id="PS51782">
    <property type="entry name" value="LYSM"/>
    <property type="match status" value="3"/>
</dbReference>
<evidence type="ECO:0000256" key="1">
    <source>
        <dbReference type="SAM" id="MobiDB-lite"/>
    </source>
</evidence>
<dbReference type="CDD" id="cd16894">
    <property type="entry name" value="MltD-like"/>
    <property type="match status" value="1"/>
</dbReference>
<dbReference type="Pfam" id="PF01476">
    <property type="entry name" value="LysM"/>
    <property type="match status" value="3"/>
</dbReference>
<gene>
    <name evidence="3" type="ORF">AB5I84_07775</name>
</gene>
<feature type="compositionally biased region" description="Basic and acidic residues" evidence="1">
    <location>
        <begin position="399"/>
        <end position="408"/>
    </location>
</feature>
<dbReference type="PANTHER" id="PTHR33734">
    <property type="entry name" value="LYSM DOMAIN-CONTAINING GPI-ANCHORED PROTEIN 2"/>
    <property type="match status" value="1"/>
</dbReference>
<dbReference type="InterPro" id="IPR023346">
    <property type="entry name" value="Lysozyme-like_dom_sf"/>
</dbReference>
<dbReference type="InterPro" id="IPR008258">
    <property type="entry name" value="Transglycosylase_SLT_dom_1"/>
</dbReference>
<dbReference type="Gene3D" id="1.10.530.10">
    <property type="match status" value="1"/>
</dbReference>
<dbReference type="RefSeq" id="WP_369455289.1">
    <property type="nucleotide sequence ID" value="NZ_JBGCUO010000001.1"/>
</dbReference>
<feature type="region of interest" description="Disordered" evidence="1">
    <location>
        <begin position="395"/>
        <end position="420"/>
    </location>
</feature>
<evidence type="ECO:0000313" key="4">
    <source>
        <dbReference type="Proteomes" id="UP001562065"/>
    </source>
</evidence>
<dbReference type="EMBL" id="JBGCUO010000001">
    <property type="protein sequence ID" value="MEY1662046.1"/>
    <property type="molecule type" value="Genomic_DNA"/>
</dbReference>
<feature type="domain" description="LysM" evidence="2">
    <location>
        <begin position="476"/>
        <end position="519"/>
    </location>
</feature>
<name>A0ABV4AGT3_9GAMM</name>
<dbReference type="Gene3D" id="3.10.350.10">
    <property type="entry name" value="LysM domain"/>
    <property type="match status" value="3"/>
</dbReference>
<reference evidence="3 4" key="1">
    <citation type="submission" date="2024-07" db="EMBL/GenBank/DDBJ databases">
        <authorList>
            <person name="Ren Q."/>
        </authorList>
    </citation>
    <scope>NUCLEOTIDE SEQUENCE [LARGE SCALE GENOMIC DNA]</scope>
    <source>
        <strain evidence="3 4">REN37</strain>
    </source>
</reference>
<feature type="domain" description="LysM" evidence="2">
    <location>
        <begin position="340"/>
        <end position="383"/>
    </location>
</feature>
<keyword evidence="4" id="KW-1185">Reference proteome</keyword>
<dbReference type="CDD" id="cd00118">
    <property type="entry name" value="LysM"/>
    <property type="match status" value="3"/>
</dbReference>
<dbReference type="InterPro" id="IPR018392">
    <property type="entry name" value="LysM"/>
</dbReference>
<dbReference type="SUPFAM" id="SSF54106">
    <property type="entry name" value="LysM domain"/>
    <property type="match status" value="3"/>
</dbReference>
<evidence type="ECO:0000259" key="2">
    <source>
        <dbReference type="PROSITE" id="PS51782"/>
    </source>
</evidence>
<dbReference type="InterPro" id="IPR036779">
    <property type="entry name" value="LysM_dom_sf"/>
</dbReference>
<dbReference type="Pfam" id="PF01464">
    <property type="entry name" value="SLT"/>
    <property type="match status" value="1"/>
</dbReference>
<accession>A0ABV4AGT3</accession>
<sequence>MTSRAVLLVGALGSLLTGCTLTSPLDQLAPMPAHTMSAQAEHDADILETRPRLALTAPVPKTEPDLWQRLRAGFTLTDPTTQQPRIDAQRRWLLQHPRYFDQVFQRGERYLHHIISEAERRDMPLELALLPVVESAFDPFAYSHGQAAGPWQFVPSTGRHFGLEQDWWQDQRRDILLSTDAALTYLSQLARRFDGDWLLALAAYNAGGGTVNRARTRNLQQGRATDFWSLELPRETMAYVPRLLALAQLVRDPDEHQLTLPPLTDQPYFEVVNTGGQIDLSEAAKLAGMSLDELYLLNPAYNRWATAPQGPHRLLVPVAQAEALRAGLAALPPEQRLRWQRHTIARGDTLSGIAQQHGTTAAVLREVNKLNGNNIVAGRTLMIPQPAAGQRYALSAEQRLSRQQDRPRSGRQQQRHAVQPGESLWQIARRYGVQVQELAAWNQMAPADTLRTGQQLVVWTPATQSTSAAPSTVRPVHYAVRRGDSLSTIANRFNVSVSEINRWNRLQGSLLQPGQALTLYVDVRNSR</sequence>
<proteinExistence type="predicted"/>
<organism evidence="3 4">
    <name type="scientific">Isoalcanivorax beigongshangi</name>
    <dbReference type="NCBI Taxonomy" id="3238810"/>
    <lineage>
        <taxon>Bacteria</taxon>
        <taxon>Pseudomonadati</taxon>
        <taxon>Pseudomonadota</taxon>
        <taxon>Gammaproteobacteria</taxon>
        <taxon>Oceanospirillales</taxon>
        <taxon>Alcanivoracaceae</taxon>
        <taxon>Isoalcanivorax</taxon>
    </lineage>
</organism>
<protein>
    <submittedName>
        <fullName evidence="3">LysM peptidoglycan-binding domain-containing protein</fullName>
    </submittedName>
</protein>
<dbReference type="Proteomes" id="UP001562065">
    <property type="component" value="Unassembled WGS sequence"/>
</dbReference>
<dbReference type="PROSITE" id="PS51257">
    <property type="entry name" value="PROKAR_LIPOPROTEIN"/>
    <property type="match status" value="1"/>
</dbReference>
<dbReference type="PANTHER" id="PTHR33734:SF22">
    <property type="entry name" value="MEMBRANE-BOUND LYTIC MUREIN TRANSGLYCOSYLASE D"/>
    <property type="match status" value="1"/>
</dbReference>
<feature type="domain" description="LysM" evidence="2">
    <location>
        <begin position="414"/>
        <end position="458"/>
    </location>
</feature>
<comment type="caution">
    <text evidence="3">The sequence shown here is derived from an EMBL/GenBank/DDBJ whole genome shotgun (WGS) entry which is preliminary data.</text>
</comment>
<dbReference type="SUPFAM" id="SSF53955">
    <property type="entry name" value="Lysozyme-like"/>
    <property type="match status" value="1"/>
</dbReference>
<evidence type="ECO:0000313" key="3">
    <source>
        <dbReference type="EMBL" id="MEY1662046.1"/>
    </source>
</evidence>
<dbReference type="SMART" id="SM00257">
    <property type="entry name" value="LysM"/>
    <property type="match status" value="3"/>
</dbReference>